<gene>
    <name evidence="1" type="ORF">RBWH47_02634</name>
</gene>
<comment type="caution">
    <text evidence="1">The sequence shown here is derived from an EMBL/GenBank/DDBJ whole genome shotgun (WGS) entry which is preliminary data.</text>
</comment>
<reference evidence="1 2" key="1">
    <citation type="journal article" date="2013" name="Mar. Genomics">
        <title>Expression of sulfatases in Rhodopirellula baltica and the diversity of sulfatases in the genus Rhodopirellula.</title>
        <authorList>
            <person name="Wegner C.E."/>
            <person name="Richter-Heitmann T."/>
            <person name="Klindworth A."/>
            <person name="Klockow C."/>
            <person name="Richter M."/>
            <person name="Achstetter T."/>
            <person name="Glockner F.O."/>
            <person name="Harder J."/>
        </authorList>
    </citation>
    <scope>NUCLEOTIDE SEQUENCE [LARGE SCALE GENOMIC DNA]</scope>
    <source>
        <strain evidence="1 2">WH47</strain>
    </source>
</reference>
<dbReference type="AlphaFoldDB" id="F2AM74"/>
<proteinExistence type="predicted"/>
<accession>F2AM74</accession>
<dbReference type="PATRIC" id="fig|991778.3.peg.809"/>
<protein>
    <submittedName>
        <fullName evidence="1">Uncharacterized protein</fullName>
    </submittedName>
</protein>
<dbReference type="Proteomes" id="UP000006222">
    <property type="component" value="Unassembled WGS sequence"/>
</dbReference>
<name>F2AM74_RHOBT</name>
<sequence>MIEFHGWASISYHTHDTDSFKQDACWDALVAYVADMPNDFAKLQRYNCCDSLTIAGQHNHVGGYVIDLFRWIAENCPGSYGLLYIRDDEDSNRGGDFTNVFRVWRLCRGTLTEMDDPFLSPVIPTVEDEWDETRDD</sequence>
<evidence type="ECO:0000313" key="2">
    <source>
        <dbReference type="Proteomes" id="UP000006222"/>
    </source>
</evidence>
<dbReference type="Pfam" id="PF15585">
    <property type="entry name" value="Imm7"/>
    <property type="match status" value="1"/>
</dbReference>
<dbReference type="RefSeq" id="WP_007324741.1">
    <property type="nucleotide sequence ID" value="NZ_AFAR01000047.1"/>
</dbReference>
<dbReference type="InterPro" id="IPR028965">
    <property type="entry name" value="Imm7"/>
</dbReference>
<dbReference type="EMBL" id="AFAR01000047">
    <property type="protein sequence ID" value="EGF29226.1"/>
    <property type="molecule type" value="Genomic_DNA"/>
</dbReference>
<evidence type="ECO:0000313" key="1">
    <source>
        <dbReference type="EMBL" id="EGF29226.1"/>
    </source>
</evidence>
<organism evidence="1 2">
    <name type="scientific">Rhodopirellula baltica WH47</name>
    <dbReference type="NCBI Taxonomy" id="991778"/>
    <lineage>
        <taxon>Bacteria</taxon>
        <taxon>Pseudomonadati</taxon>
        <taxon>Planctomycetota</taxon>
        <taxon>Planctomycetia</taxon>
        <taxon>Pirellulales</taxon>
        <taxon>Pirellulaceae</taxon>
        <taxon>Rhodopirellula</taxon>
    </lineage>
</organism>